<evidence type="ECO:0000256" key="11">
    <source>
        <dbReference type="ARBA" id="ARBA00082544"/>
    </source>
</evidence>
<dbReference type="GO" id="GO:0005811">
    <property type="term" value="C:lipid droplet"/>
    <property type="evidence" value="ECO:0007669"/>
    <property type="project" value="TreeGrafter"/>
</dbReference>
<evidence type="ECO:0000256" key="8">
    <source>
        <dbReference type="ARBA" id="ARBA00023136"/>
    </source>
</evidence>
<organism evidence="14 15">
    <name type="scientific">Clytia hemisphaerica</name>
    <dbReference type="NCBI Taxonomy" id="252671"/>
    <lineage>
        <taxon>Eukaryota</taxon>
        <taxon>Metazoa</taxon>
        <taxon>Cnidaria</taxon>
        <taxon>Hydrozoa</taxon>
        <taxon>Hydroidolina</taxon>
        <taxon>Leptothecata</taxon>
        <taxon>Obeliida</taxon>
        <taxon>Clytiidae</taxon>
        <taxon>Clytia</taxon>
    </lineage>
</organism>
<evidence type="ECO:0000256" key="6">
    <source>
        <dbReference type="ARBA" id="ARBA00023002"/>
    </source>
</evidence>
<evidence type="ECO:0000256" key="5">
    <source>
        <dbReference type="ARBA" id="ARBA00022989"/>
    </source>
</evidence>
<dbReference type="PRINTS" id="PR00081">
    <property type="entry name" value="GDHRDH"/>
</dbReference>
<evidence type="ECO:0000256" key="7">
    <source>
        <dbReference type="ARBA" id="ARBA00023098"/>
    </source>
</evidence>
<dbReference type="CDD" id="cd05339">
    <property type="entry name" value="17beta-HSDXI-like_SDR_c"/>
    <property type="match status" value="1"/>
</dbReference>
<dbReference type="Proteomes" id="UP000594262">
    <property type="component" value="Unplaced"/>
</dbReference>
<evidence type="ECO:0000256" key="12">
    <source>
        <dbReference type="RuleBase" id="RU000363"/>
    </source>
</evidence>
<protein>
    <recommendedName>
        <fullName evidence="10">Short-chain dehydrogenase/reductase 3</fullName>
    </recommendedName>
    <alternativeName>
        <fullName evidence="11">Retinal short-chain dehydrogenase/reductase 1</fullName>
    </alternativeName>
</protein>
<evidence type="ECO:0000256" key="13">
    <source>
        <dbReference type="SAM" id="Phobius"/>
    </source>
</evidence>
<evidence type="ECO:0000256" key="1">
    <source>
        <dbReference type="ARBA" id="ARBA00004141"/>
    </source>
</evidence>
<dbReference type="InterPro" id="IPR002347">
    <property type="entry name" value="SDR_fam"/>
</dbReference>
<evidence type="ECO:0000256" key="3">
    <source>
        <dbReference type="ARBA" id="ARBA00022692"/>
    </source>
</evidence>
<keyword evidence="6" id="KW-0560">Oxidoreductase</keyword>
<proteinExistence type="inferred from homology"/>
<keyword evidence="8 13" id="KW-0472">Membrane</keyword>
<dbReference type="PROSITE" id="PS00061">
    <property type="entry name" value="ADH_SHORT"/>
    <property type="match status" value="1"/>
</dbReference>
<dbReference type="GO" id="GO:0052650">
    <property type="term" value="F:all-trans-retinol dehydrogenase (NADP+) activity"/>
    <property type="evidence" value="ECO:0007669"/>
    <property type="project" value="UniProtKB-ARBA"/>
</dbReference>
<sequence length="345" mass="38392">SICFCASKKRILNFSGKLIYWMSFFGLQDMLNFIWAVILLVLSYVEAMFRYFFPISKKDLTGKIVLITGGGGGLGKHLAISFAKCGATIILWDIEKESNDRNRNLVKAMKFNAFSYQCDCSDQESVAKMAEKVEAEIGPIDILVNNAGVLNGNSITVLSEKQIRSTFDVNVLAQFWTIKAFLPGMMQRSEGHIVTVSSSAGLNGTSYLTDYSASKFALVGLHESLALELREQGFHNIQMTCVCPNFINTGMTWYPKTNVPWLIPILQVEDAAQDIVDAVREDRNVVVLPKVLGKVLSLKRLIPLRGQLAIYDYLGIGIEPHLSHRKSSSSLSRKRSPKMKSFTAT</sequence>
<dbReference type="PANTHER" id="PTHR24322:SF736">
    <property type="entry name" value="RETINOL DEHYDROGENASE 10"/>
    <property type="match status" value="1"/>
</dbReference>
<dbReference type="SUPFAM" id="SSF51735">
    <property type="entry name" value="NAD(P)-binding Rossmann-fold domains"/>
    <property type="match status" value="1"/>
</dbReference>
<keyword evidence="4" id="KW-0521">NADP</keyword>
<dbReference type="AlphaFoldDB" id="A0A7M5V689"/>
<dbReference type="FunFam" id="3.40.50.720:FF:000131">
    <property type="entry name" value="Short-chain dehydrogenase/reductase 3"/>
    <property type="match status" value="1"/>
</dbReference>
<evidence type="ECO:0000313" key="15">
    <source>
        <dbReference type="Proteomes" id="UP000594262"/>
    </source>
</evidence>
<dbReference type="Gene3D" id="3.40.50.720">
    <property type="entry name" value="NAD(P)-binding Rossmann-like Domain"/>
    <property type="match status" value="1"/>
</dbReference>
<evidence type="ECO:0000256" key="2">
    <source>
        <dbReference type="ARBA" id="ARBA00006484"/>
    </source>
</evidence>
<name>A0A7M5V689_9CNID</name>
<dbReference type="EnsemblMetazoa" id="CLYHEMT006771.1">
    <property type="protein sequence ID" value="CLYHEMP006771.1"/>
    <property type="gene ID" value="CLYHEMG006771"/>
</dbReference>
<keyword evidence="7" id="KW-0443">Lipid metabolism</keyword>
<evidence type="ECO:0000313" key="14">
    <source>
        <dbReference type="EnsemblMetazoa" id="CLYHEMP006771.1"/>
    </source>
</evidence>
<feature type="transmembrane region" description="Helical" evidence="13">
    <location>
        <begin position="33"/>
        <end position="53"/>
    </location>
</feature>
<dbReference type="OrthoDB" id="10253736at2759"/>
<comment type="subcellular location">
    <subcellularLocation>
        <location evidence="1">Membrane</location>
        <topology evidence="1">Multi-pass membrane protein</topology>
    </subcellularLocation>
</comment>
<accession>A0A7M5V689</accession>
<comment type="similarity">
    <text evidence="2 12">Belongs to the short-chain dehydrogenases/reductases (SDR) family.</text>
</comment>
<dbReference type="PRINTS" id="PR00080">
    <property type="entry name" value="SDRFAMILY"/>
</dbReference>
<reference evidence="14" key="1">
    <citation type="submission" date="2021-01" db="UniProtKB">
        <authorList>
            <consortium name="EnsemblMetazoa"/>
        </authorList>
    </citation>
    <scope>IDENTIFICATION</scope>
</reference>
<comment type="function">
    <text evidence="9">Catalyzes the reduction of all-trans-retinal to all-trans-retinol in the presence of NADPH.</text>
</comment>
<keyword evidence="15" id="KW-1185">Reference proteome</keyword>
<dbReference type="Pfam" id="PF00106">
    <property type="entry name" value="adh_short"/>
    <property type="match status" value="1"/>
</dbReference>
<dbReference type="InterPro" id="IPR036291">
    <property type="entry name" value="NAD(P)-bd_dom_sf"/>
</dbReference>
<keyword evidence="3 13" id="KW-0812">Transmembrane</keyword>
<evidence type="ECO:0000256" key="9">
    <source>
        <dbReference type="ARBA" id="ARBA00059620"/>
    </source>
</evidence>
<evidence type="ECO:0000256" key="10">
    <source>
        <dbReference type="ARBA" id="ARBA00068717"/>
    </source>
</evidence>
<keyword evidence="5 13" id="KW-1133">Transmembrane helix</keyword>
<dbReference type="InterPro" id="IPR020904">
    <property type="entry name" value="Sc_DH/Rdtase_CS"/>
</dbReference>
<dbReference type="GO" id="GO:0016020">
    <property type="term" value="C:membrane"/>
    <property type="evidence" value="ECO:0007669"/>
    <property type="project" value="UniProtKB-SubCell"/>
</dbReference>
<evidence type="ECO:0000256" key="4">
    <source>
        <dbReference type="ARBA" id="ARBA00022857"/>
    </source>
</evidence>
<dbReference type="PANTHER" id="PTHR24322">
    <property type="entry name" value="PKSB"/>
    <property type="match status" value="1"/>
</dbReference>